<evidence type="ECO:0000256" key="1">
    <source>
        <dbReference type="ARBA" id="ARBA00004477"/>
    </source>
</evidence>
<dbReference type="GO" id="GO:0005789">
    <property type="term" value="C:endoplasmic reticulum membrane"/>
    <property type="evidence" value="ECO:0000318"/>
    <property type="project" value="GO_Central"/>
</dbReference>
<dbReference type="GO" id="GO:0004168">
    <property type="term" value="F:dolichol kinase activity"/>
    <property type="evidence" value="ECO:0000318"/>
    <property type="project" value="GO_Central"/>
</dbReference>
<feature type="transmembrane region" description="Helical" evidence="10">
    <location>
        <begin position="178"/>
        <end position="196"/>
    </location>
</feature>
<dbReference type="GO" id="GO:0043048">
    <property type="term" value="P:dolichyl monophosphate biosynthetic process"/>
    <property type="evidence" value="ECO:0000318"/>
    <property type="project" value="GO_Central"/>
</dbReference>
<dbReference type="KEGG" id="nnu:104595088"/>
<keyword evidence="6 12" id="KW-0418">Kinase</keyword>
<feature type="transmembrane region" description="Helical" evidence="10">
    <location>
        <begin position="343"/>
        <end position="364"/>
    </location>
</feature>
<feature type="transmembrane region" description="Helical" evidence="10">
    <location>
        <begin position="208"/>
        <end position="231"/>
    </location>
</feature>
<reference evidence="12" key="1">
    <citation type="submission" date="2025-08" db="UniProtKB">
        <authorList>
            <consortium name="RefSeq"/>
        </authorList>
    </citation>
    <scope>IDENTIFICATION</scope>
</reference>
<organism evidence="11 12">
    <name type="scientific">Nelumbo nucifera</name>
    <name type="common">Sacred lotus</name>
    <dbReference type="NCBI Taxonomy" id="4432"/>
    <lineage>
        <taxon>Eukaryota</taxon>
        <taxon>Viridiplantae</taxon>
        <taxon>Streptophyta</taxon>
        <taxon>Embryophyta</taxon>
        <taxon>Tracheophyta</taxon>
        <taxon>Spermatophyta</taxon>
        <taxon>Magnoliopsida</taxon>
        <taxon>Proteales</taxon>
        <taxon>Nelumbonaceae</taxon>
        <taxon>Nelumbo</taxon>
    </lineage>
</organism>
<dbReference type="PANTHER" id="PTHR13205">
    <property type="entry name" value="TRANSMEMBRANE PROTEIN 15-RELATED"/>
    <property type="match status" value="1"/>
</dbReference>
<feature type="transmembrane region" description="Helical" evidence="10">
    <location>
        <begin position="251"/>
        <end position="272"/>
    </location>
</feature>
<evidence type="ECO:0000256" key="7">
    <source>
        <dbReference type="ARBA" id="ARBA00022824"/>
    </source>
</evidence>
<dbReference type="GeneID" id="104595088"/>
<evidence type="ECO:0000256" key="4">
    <source>
        <dbReference type="ARBA" id="ARBA00022679"/>
    </source>
</evidence>
<comment type="similarity">
    <text evidence="2">Belongs to the polyprenol kinase family.</text>
</comment>
<evidence type="ECO:0000256" key="2">
    <source>
        <dbReference type="ARBA" id="ARBA00010794"/>
    </source>
</evidence>
<keyword evidence="5 10" id="KW-0812">Transmembrane</keyword>
<evidence type="ECO:0000256" key="10">
    <source>
        <dbReference type="SAM" id="Phobius"/>
    </source>
</evidence>
<feature type="transmembrane region" description="Helical" evidence="10">
    <location>
        <begin position="108"/>
        <end position="127"/>
    </location>
</feature>
<feature type="transmembrane region" description="Helical" evidence="10">
    <location>
        <begin position="474"/>
        <end position="497"/>
    </location>
</feature>
<dbReference type="PANTHER" id="PTHR13205:SF15">
    <property type="entry name" value="DOLICHOL KINASE"/>
    <property type="match status" value="1"/>
</dbReference>
<keyword evidence="9 10" id="KW-0472">Membrane</keyword>
<evidence type="ECO:0000256" key="3">
    <source>
        <dbReference type="ARBA" id="ARBA00012132"/>
    </source>
</evidence>
<proteinExistence type="inferred from homology"/>
<dbReference type="STRING" id="4432.A0A1U7ZPZ5"/>
<evidence type="ECO:0000313" key="12">
    <source>
        <dbReference type="RefSeq" id="XP_010253970.1"/>
    </source>
</evidence>
<keyword evidence="4" id="KW-0808">Transferase</keyword>
<keyword evidence="11" id="KW-1185">Reference proteome</keyword>
<feature type="transmembrane region" description="Helical" evidence="10">
    <location>
        <begin position="444"/>
        <end position="462"/>
    </location>
</feature>
<dbReference type="AlphaFoldDB" id="A0A1U7ZPZ5"/>
<accession>A0A1U7ZPZ5</accession>
<dbReference type="FunCoup" id="A0A1U7ZPZ5">
    <property type="interactions" value="1699"/>
</dbReference>
<dbReference type="RefSeq" id="XP_010253970.1">
    <property type="nucleotide sequence ID" value="XM_010255668.2"/>
</dbReference>
<evidence type="ECO:0000256" key="6">
    <source>
        <dbReference type="ARBA" id="ARBA00022777"/>
    </source>
</evidence>
<comment type="subcellular location">
    <subcellularLocation>
        <location evidence="1">Endoplasmic reticulum membrane</location>
        <topology evidence="1">Multi-pass membrane protein</topology>
    </subcellularLocation>
</comment>
<evidence type="ECO:0000256" key="5">
    <source>
        <dbReference type="ARBA" id="ARBA00022692"/>
    </source>
</evidence>
<feature type="transmembrane region" description="Helical" evidence="10">
    <location>
        <begin position="376"/>
        <end position="396"/>
    </location>
</feature>
<sequence>MAAMSVSLNNGERTVVLLFISCVLFSLPLSLLYQGFALCLLTLAGLFVEVSAENSTSLSRFKTRPGASSGILLGAVTLPAVMFSRLIQLSRAVASYDVGTEEVGYLNMQYWAVSASCFSVLVLLHLVSRHSSSNTGSSWLGSFQDRKFGIICIPLYATVCCMSLATNSHGGFHVAMELLWVLSHGLAAVKLIQHILHTFPSCASIGEALLVTAGLVLYFGDMLAYTFGKIIAYSISSRLLSLQFGSKRSEIGTIIQGVLYGLLLFPILYKFILQIWAHFISIDYSEACTADERTSKGIGRSLLFYASLAVTLVVIVPTWMQFVQDFHVHPLSWVFTFVFMEPFKRLALCIYWIGVICLSVVRFYNISKNSKIERVLLRKYYHMVAVLMFVPAIIFEPNFLDLAFGVALAVFLALEIVRVWKIWPLWRTVHHFMNAFTDHRDSDLLIVSHFSLLLGCALPKWISTGFNDRPLAPLAGILSLGIGDTMASMVGHKYGVLRWSKTGKKTVEGTAAGITSVLAACSVLLPLLASTSYILSQHWISLLLAVTVSGLLEAYTAQLDNAFIPLVFYSLLCL</sequence>
<feature type="transmembrane region" description="Helical" evidence="10">
    <location>
        <begin position="148"/>
        <end position="166"/>
    </location>
</feature>
<feature type="transmembrane region" description="Helical" evidence="10">
    <location>
        <begin position="302"/>
        <end position="323"/>
    </location>
</feature>
<feature type="transmembrane region" description="Helical" evidence="10">
    <location>
        <begin position="402"/>
        <end position="423"/>
    </location>
</feature>
<name>A0A1U7ZPZ5_NELNU</name>
<gene>
    <name evidence="12" type="primary">LOC104595088</name>
</gene>
<keyword evidence="7" id="KW-0256">Endoplasmic reticulum</keyword>
<feature type="transmembrane region" description="Helical" evidence="10">
    <location>
        <begin position="509"/>
        <end position="529"/>
    </location>
</feature>
<dbReference type="EC" id="2.7.1.108" evidence="3"/>
<dbReference type="OMA" id="PPFMAFA"/>
<dbReference type="InterPro" id="IPR032974">
    <property type="entry name" value="Polypren_kinase"/>
</dbReference>
<evidence type="ECO:0000256" key="8">
    <source>
        <dbReference type="ARBA" id="ARBA00022989"/>
    </source>
</evidence>
<feature type="transmembrane region" description="Helical" evidence="10">
    <location>
        <begin position="69"/>
        <end position="88"/>
    </location>
</feature>
<protein>
    <recommendedName>
        <fullName evidence="3">dolichol kinase</fullName>
        <ecNumber evidence="3">2.7.1.108</ecNumber>
    </recommendedName>
</protein>
<feature type="transmembrane region" description="Helical" evidence="10">
    <location>
        <begin position="15"/>
        <end position="48"/>
    </location>
</feature>
<dbReference type="InParanoid" id="A0A1U7ZPZ5"/>
<evidence type="ECO:0000313" key="11">
    <source>
        <dbReference type="Proteomes" id="UP000189703"/>
    </source>
</evidence>
<dbReference type="eggNOG" id="KOG2468">
    <property type="taxonomic scope" value="Eukaryota"/>
</dbReference>
<evidence type="ECO:0000256" key="9">
    <source>
        <dbReference type="ARBA" id="ARBA00023136"/>
    </source>
</evidence>
<dbReference type="Proteomes" id="UP000189703">
    <property type="component" value="Unplaced"/>
</dbReference>
<keyword evidence="8 10" id="KW-1133">Transmembrane helix</keyword>
<dbReference type="OrthoDB" id="377083at2759"/>